<proteinExistence type="predicted"/>
<organism evidence="1">
    <name type="scientific">marine metagenome</name>
    <dbReference type="NCBI Taxonomy" id="408172"/>
    <lineage>
        <taxon>unclassified sequences</taxon>
        <taxon>metagenomes</taxon>
        <taxon>ecological metagenomes</taxon>
    </lineage>
</organism>
<sequence length="95" mass="10342">MLMAHASAETFVTVEEVVDGNLMDDDRTKAGTIPGLYVTAIAEVKEGAWPIGIPGGYDADHDHLLRYVKMAETEEGFQQYLDEFVFASMTAAAAE</sequence>
<name>A0A383BX57_9ZZZZ</name>
<accession>A0A383BX57</accession>
<reference evidence="1" key="1">
    <citation type="submission" date="2018-05" db="EMBL/GenBank/DDBJ databases">
        <authorList>
            <person name="Lanie J.A."/>
            <person name="Ng W.-L."/>
            <person name="Kazmierczak K.M."/>
            <person name="Andrzejewski T.M."/>
            <person name="Davidsen T.M."/>
            <person name="Wayne K.J."/>
            <person name="Tettelin H."/>
            <person name="Glass J.I."/>
            <person name="Rusch D."/>
            <person name="Podicherti R."/>
            <person name="Tsui H.-C.T."/>
            <person name="Winkler M.E."/>
        </authorList>
    </citation>
    <scope>NUCLEOTIDE SEQUENCE</scope>
</reference>
<dbReference type="Gene3D" id="3.40.1080.10">
    <property type="entry name" value="Glutaconate Coenzyme A-transferase"/>
    <property type="match status" value="1"/>
</dbReference>
<evidence type="ECO:0000313" key="1">
    <source>
        <dbReference type="EMBL" id="SVE24400.1"/>
    </source>
</evidence>
<dbReference type="EMBL" id="UINC01203919">
    <property type="protein sequence ID" value="SVE24400.1"/>
    <property type="molecule type" value="Genomic_DNA"/>
</dbReference>
<dbReference type="SUPFAM" id="SSF100950">
    <property type="entry name" value="NagB/RpiA/CoA transferase-like"/>
    <property type="match status" value="1"/>
</dbReference>
<dbReference type="AlphaFoldDB" id="A0A383BX57"/>
<gene>
    <name evidence="1" type="ORF">METZ01_LOCUS477254</name>
</gene>
<dbReference type="InterPro" id="IPR037171">
    <property type="entry name" value="NagB/RpiA_transferase-like"/>
</dbReference>
<protein>
    <submittedName>
        <fullName evidence="1">Uncharacterized protein</fullName>
    </submittedName>
</protein>